<name>A0A429YT37_9HYPH</name>
<dbReference type="EMBL" id="RWKW01000089">
    <property type="protein sequence ID" value="RST84542.1"/>
    <property type="molecule type" value="Genomic_DNA"/>
</dbReference>
<proteinExistence type="predicted"/>
<gene>
    <name evidence="2" type="ORF">EJC49_20270</name>
</gene>
<dbReference type="RefSeq" id="WP_126701753.1">
    <property type="nucleotide sequence ID" value="NZ_RWKW01000089.1"/>
</dbReference>
<comment type="caution">
    <text evidence="2">The sequence shown here is derived from an EMBL/GenBank/DDBJ whole genome shotgun (WGS) entry which is preliminary data.</text>
</comment>
<dbReference type="Pfam" id="PF11836">
    <property type="entry name" value="Phage_TAC_11"/>
    <property type="match status" value="1"/>
</dbReference>
<accession>A0A429YT37</accession>
<evidence type="ECO:0000256" key="1">
    <source>
        <dbReference type="SAM" id="MobiDB-lite"/>
    </source>
</evidence>
<keyword evidence="3" id="KW-1185">Reference proteome</keyword>
<dbReference type="OrthoDB" id="7206814at2"/>
<evidence type="ECO:0000313" key="3">
    <source>
        <dbReference type="Proteomes" id="UP000278398"/>
    </source>
</evidence>
<dbReference type="InterPro" id="IPR021791">
    <property type="entry name" value="Phage_TAC_11"/>
</dbReference>
<sequence>MTHANARRGEITAELDGTRRRLCLTLGALAELESAFAAEDLSALVARFSTGRLSARDMARVIGAGLRGAGAATADEEVLAMTTPGGAAGFAAIVAELLAATFGEARPSVEGGLPGGGGKAAPGAGAGAVGGDAGANPS</sequence>
<evidence type="ECO:0000313" key="2">
    <source>
        <dbReference type="EMBL" id="RST84542.1"/>
    </source>
</evidence>
<dbReference type="Proteomes" id="UP000278398">
    <property type="component" value="Unassembled WGS sequence"/>
</dbReference>
<feature type="compositionally biased region" description="Gly residues" evidence="1">
    <location>
        <begin position="112"/>
        <end position="138"/>
    </location>
</feature>
<organism evidence="2 3">
    <name type="scientific">Aquibium carbonis</name>
    <dbReference type="NCBI Taxonomy" id="2495581"/>
    <lineage>
        <taxon>Bacteria</taxon>
        <taxon>Pseudomonadati</taxon>
        <taxon>Pseudomonadota</taxon>
        <taxon>Alphaproteobacteria</taxon>
        <taxon>Hyphomicrobiales</taxon>
        <taxon>Phyllobacteriaceae</taxon>
        <taxon>Aquibium</taxon>
    </lineage>
</organism>
<feature type="region of interest" description="Disordered" evidence="1">
    <location>
        <begin position="108"/>
        <end position="138"/>
    </location>
</feature>
<dbReference type="AlphaFoldDB" id="A0A429YT37"/>
<reference evidence="2 3" key="1">
    <citation type="submission" date="2018-12" db="EMBL/GenBank/DDBJ databases">
        <title>Mesorhizobium carbonis sp. nov., isolated from coal mine water.</title>
        <authorList>
            <person name="Xin W."/>
            <person name="Xu Z."/>
            <person name="Xiang F."/>
            <person name="Zhang J."/>
            <person name="Xi L."/>
            <person name="Liu J."/>
        </authorList>
    </citation>
    <scope>NUCLEOTIDE SEQUENCE [LARGE SCALE GENOMIC DNA]</scope>
    <source>
        <strain evidence="2 3">B2.3</strain>
    </source>
</reference>
<protein>
    <submittedName>
        <fullName evidence="2">Gene transfer agent family protein</fullName>
    </submittedName>
</protein>